<keyword evidence="2" id="KW-1185">Reference proteome</keyword>
<comment type="caution">
    <text evidence="1">The sequence shown here is derived from an EMBL/GenBank/DDBJ whole genome shotgun (WGS) entry which is preliminary data.</text>
</comment>
<protein>
    <submittedName>
        <fullName evidence="1">Uncharacterized protein</fullName>
    </submittedName>
</protein>
<gene>
    <name evidence="1" type="ORF">EV192_112309</name>
</gene>
<name>A0A4R2J4A9_9PSEU</name>
<dbReference type="EMBL" id="SLWS01000012">
    <property type="protein sequence ID" value="TCO52577.1"/>
    <property type="molecule type" value="Genomic_DNA"/>
</dbReference>
<evidence type="ECO:0000313" key="1">
    <source>
        <dbReference type="EMBL" id="TCO52577.1"/>
    </source>
</evidence>
<dbReference type="RefSeq" id="WP_132124487.1">
    <property type="nucleotide sequence ID" value="NZ_SLWS01000012.1"/>
</dbReference>
<evidence type="ECO:0000313" key="2">
    <source>
        <dbReference type="Proteomes" id="UP000295680"/>
    </source>
</evidence>
<dbReference type="Proteomes" id="UP000295680">
    <property type="component" value="Unassembled WGS sequence"/>
</dbReference>
<reference evidence="1 2" key="1">
    <citation type="submission" date="2019-03" db="EMBL/GenBank/DDBJ databases">
        <title>Genomic Encyclopedia of Type Strains, Phase IV (KMG-IV): sequencing the most valuable type-strain genomes for metagenomic binning, comparative biology and taxonomic classification.</title>
        <authorList>
            <person name="Goeker M."/>
        </authorList>
    </citation>
    <scope>NUCLEOTIDE SEQUENCE [LARGE SCALE GENOMIC DNA]</scope>
    <source>
        <strain evidence="1 2">DSM 45934</strain>
    </source>
</reference>
<accession>A0A4R2J4A9</accession>
<proteinExistence type="predicted"/>
<organism evidence="1 2">
    <name type="scientific">Actinocrispum wychmicini</name>
    <dbReference type="NCBI Taxonomy" id="1213861"/>
    <lineage>
        <taxon>Bacteria</taxon>
        <taxon>Bacillati</taxon>
        <taxon>Actinomycetota</taxon>
        <taxon>Actinomycetes</taxon>
        <taxon>Pseudonocardiales</taxon>
        <taxon>Pseudonocardiaceae</taxon>
        <taxon>Actinocrispum</taxon>
    </lineage>
</organism>
<dbReference type="AlphaFoldDB" id="A0A4R2J4A9"/>
<dbReference type="OrthoDB" id="3375894at2"/>
<sequence length="395" mass="43465">MLSQDGAERALERLSAESDQMADALVAMDSHAGHQLLRHATLTGVTKVRWAEASAAMAVLWEQFNVHHRLLEQAKEILARRSRPGQTELRELTGLLTGMVVELNAKQVPIEQRSLTGPAIVSERVTLAQLVDRMKVLYASVTEVLAAADTAWSATVDRLDPLETELRSVTALATSLGVTDPELTRIDGELSEIRRLALSDPMSMGSVQSPDGVAGELVDARARLARLASAKDTFDERQARIVALFAEIVAAQQETQVAYATVLEKIASPALPRLTDSLPVLRARQRELPELWRSGQWRELAAGLDGLERDASTALAEARTQLRLVTGLLDRRLELRGRLDAYRAKANRLGHAEDRELSELHRAAHTVLYTRPCDLAAATRAVNRYQQALHDKRGA</sequence>